<evidence type="ECO:0000256" key="1">
    <source>
        <dbReference type="ARBA" id="ARBA00004123"/>
    </source>
</evidence>
<dbReference type="InterPro" id="IPR014001">
    <property type="entry name" value="Helicase_ATP-bd"/>
</dbReference>
<feature type="compositionally biased region" description="Acidic residues" evidence="11">
    <location>
        <begin position="252"/>
        <end position="295"/>
    </location>
</feature>
<dbReference type="SMART" id="SM00487">
    <property type="entry name" value="DEXDc"/>
    <property type="match status" value="1"/>
</dbReference>
<dbReference type="KEGG" id="slb:AWJ20_1139"/>
<evidence type="ECO:0000256" key="3">
    <source>
        <dbReference type="ARBA" id="ARBA00022741"/>
    </source>
</evidence>
<evidence type="ECO:0000259" key="13">
    <source>
        <dbReference type="PROSITE" id="PS51194"/>
    </source>
</evidence>
<comment type="similarity">
    <text evidence="2">Belongs to the SNF2/RAD54 helicase family.</text>
</comment>
<dbReference type="Gene3D" id="3.40.50.10810">
    <property type="entry name" value="Tandem AAA-ATPase domain"/>
    <property type="match status" value="1"/>
</dbReference>
<evidence type="ECO:0000256" key="11">
    <source>
        <dbReference type="SAM" id="MobiDB-lite"/>
    </source>
</evidence>
<evidence type="ECO:0000256" key="7">
    <source>
        <dbReference type="ARBA" id="ARBA00022840"/>
    </source>
</evidence>
<dbReference type="PROSITE" id="PS51194">
    <property type="entry name" value="HELICASE_CTER"/>
    <property type="match status" value="1"/>
</dbReference>
<proteinExistence type="inferred from homology"/>
<dbReference type="CDD" id="cd18000">
    <property type="entry name" value="DEXHc_ERCC6"/>
    <property type="match status" value="1"/>
</dbReference>
<dbReference type="InterPro" id="IPR050496">
    <property type="entry name" value="SNF2_RAD54_helicase_repair"/>
</dbReference>
<feature type="compositionally biased region" description="Low complexity" evidence="11">
    <location>
        <begin position="1060"/>
        <end position="1079"/>
    </location>
</feature>
<dbReference type="GO" id="GO:0005634">
    <property type="term" value="C:nucleus"/>
    <property type="evidence" value="ECO:0007669"/>
    <property type="project" value="TreeGrafter"/>
</dbReference>
<keyword evidence="5" id="KW-0378">Hydrolase</keyword>
<evidence type="ECO:0000256" key="5">
    <source>
        <dbReference type="ARBA" id="ARBA00022801"/>
    </source>
</evidence>
<dbReference type="PANTHER" id="PTHR45629">
    <property type="entry name" value="SNF2/RAD54 FAMILY MEMBER"/>
    <property type="match status" value="1"/>
</dbReference>
<dbReference type="InterPro" id="IPR000330">
    <property type="entry name" value="SNF2_N"/>
</dbReference>
<feature type="compositionally biased region" description="Basic and acidic residues" evidence="11">
    <location>
        <begin position="69"/>
        <end position="79"/>
    </location>
</feature>
<evidence type="ECO:0000313" key="15">
    <source>
        <dbReference type="Proteomes" id="UP000189580"/>
    </source>
</evidence>
<feature type="region of interest" description="Disordered" evidence="11">
    <location>
        <begin position="68"/>
        <end position="138"/>
    </location>
</feature>
<feature type="region of interest" description="Disordered" evidence="11">
    <location>
        <begin position="1020"/>
        <end position="1103"/>
    </location>
</feature>
<keyword evidence="4" id="KW-0227">DNA damage</keyword>
<feature type="compositionally biased region" description="Basic and acidic residues" evidence="11">
    <location>
        <begin position="1"/>
        <end position="12"/>
    </location>
</feature>
<keyword evidence="8" id="KW-0238">DNA-binding</keyword>
<feature type="compositionally biased region" description="Low complexity" evidence="11">
    <location>
        <begin position="85"/>
        <end position="96"/>
    </location>
</feature>
<dbReference type="RefSeq" id="XP_018735338.1">
    <property type="nucleotide sequence ID" value="XM_018877989.1"/>
</dbReference>
<feature type="compositionally biased region" description="Basic and acidic residues" evidence="11">
    <location>
        <begin position="182"/>
        <end position="192"/>
    </location>
</feature>
<dbReference type="SUPFAM" id="SSF52540">
    <property type="entry name" value="P-loop containing nucleoside triphosphate hydrolases"/>
    <property type="match status" value="2"/>
</dbReference>
<dbReference type="Pfam" id="PF00176">
    <property type="entry name" value="SNF2-rel_dom"/>
    <property type="match status" value="1"/>
</dbReference>
<keyword evidence="7" id="KW-0067">ATP-binding</keyword>
<dbReference type="Pfam" id="PF00271">
    <property type="entry name" value="Helicase_C"/>
    <property type="match status" value="1"/>
</dbReference>
<dbReference type="InterPro" id="IPR049730">
    <property type="entry name" value="SNF2/RAD54-like_C"/>
</dbReference>
<comment type="subcellular location">
    <subcellularLocation>
        <location evidence="1">Nucleus</location>
    </subcellularLocation>
</comment>
<dbReference type="FunFam" id="3.40.50.10810:FF:000039">
    <property type="entry name" value="DNA repair protein Rhp26/Rad26"/>
    <property type="match status" value="1"/>
</dbReference>
<dbReference type="GO" id="GO:0016787">
    <property type="term" value="F:hydrolase activity"/>
    <property type="evidence" value="ECO:0007669"/>
    <property type="project" value="UniProtKB-KW"/>
</dbReference>
<reference evidence="14 15" key="1">
    <citation type="submission" date="2016-02" db="EMBL/GenBank/DDBJ databases">
        <title>Complete genome sequence and transcriptome regulation of the pentose utilising yeast Sugiyamaella lignohabitans.</title>
        <authorList>
            <person name="Bellasio M."/>
            <person name="Peymann A."/>
            <person name="Valli M."/>
            <person name="Sipitzky M."/>
            <person name="Graf A."/>
            <person name="Sauer M."/>
            <person name="Marx H."/>
            <person name="Mattanovich D."/>
        </authorList>
    </citation>
    <scope>NUCLEOTIDE SEQUENCE [LARGE SCALE GENOMIC DNA]</scope>
    <source>
        <strain evidence="14 15">CBS 10342</strain>
    </source>
</reference>
<keyword evidence="3" id="KW-0547">Nucleotide-binding</keyword>
<name>A0A167DFJ8_9ASCO</name>
<organism evidence="14 15">
    <name type="scientific">Sugiyamaella lignohabitans</name>
    <dbReference type="NCBI Taxonomy" id="796027"/>
    <lineage>
        <taxon>Eukaryota</taxon>
        <taxon>Fungi</taxon>
        <taxon>Dikarya</taxon>
        <taxon>Ascomycota</taxon>
        <taxon>Saccharomycotina</taxon>
        <taxon>Dipodascomycetes</taxon>
        <taxon>Dipodascales</taxon>
        <taxon>Trichomonascaceae</taxon>
        <taxon>Sugiyamaella</taxon>
    </lineage>
</organism>
<dbReference type="EMBL" id="CP014501">
    <property type="protein sequence ID" value="ANB12861.1"/>
    <property type="molecule type" value="Genomic_DNA"/>
</dbReference>
<gene>
    <name evidence="14" type="primary">RAD26</name>
    <name evidence="14" type="ORF">AWJ20_1139</name>
</gene>
<feature type="compositionally biased region" description="Basic and acidic residues" evidence="11">
    <location>
        <begin position="99"/>
        <end position="108"/>
    </location>
</feature>
<feature type="compositionally biased region" description="Basic and acidic residues" evidence="11">
    <location>
        <begin position="206"/>
        <end position="221"/>
    </location>
</feature>
<dbReference type="SMART" id="SM00490">
    <property type="entry name" value="HELICc"/>
    <property type="match status" value="1"/>
</dbReference>
<protein>
    <submittedName>
        <fullName evidence="14">DNA-dependent ATPase RAD26</fullName>
    </submittedName>
</protein>
<accession>A0A167DFJ8</accession>
<feature type="compositionally biased region" description="Polar residues" evidence="11">
    <location>
        <begin position="1083"/>
        <end position="1094"/>
    </location>
</feature>
<dbReference type="OrthoDB" id="413460at2759"/>
<dbReference type="InterPro" id="IPR038718">
    <property type="entry name" value="SNF2-like_sf"/>
</dbReference>
<evidence type="ECO:0000313" key="14">
    <source>
        <dbReference type="EMBL" id="ANB12861.1"/>
    </source>
</evidence>
<dbReference type="Proteomes" id="UP000189580">
    <property type="component" value="Chromosome a"/>
</dbReference>
<dbReference type="InterPro" id="IPR027417">
    <property type="entry name" value="P-loop_NTPase"/>
</dbReference>
<evidence type="ECO:0000256" key="6">
    <source>
        <dbReference type="ARBA" id="ARBA00022806"/>
    </source>
</evidence>
<dbReference type="GO" id="GO:0008094">
    <property type="term" value="F:ATP-dependent activity, acting on DNA"/>
    <property type="evidence" value="ECO:0007669"/>
    <property type="project" value="TreeGrafter"/>
</dbReference>
<dbReference type="PANTHER" id="PTHR45629:SF7">
    <property type="entry name" value="DNA EXCISION REPAIR PROTEIN ERCC-6-RELATED"/>
    <property type="match status" value="1"/>
</dbReference>
<dbReference type="InterPro" id="IPR001650">
    <property type="entry name" value="Helicase_C-like"/>
</dbReference>
<dbReference type="GeneID" id="30032908"/>
<evidence type="ECO:0000256" key="8">
    <source>
        <dbReference type="ARBA" id="ARBA00023125"/>
    </source>
</evidence>
<keyword evidence="15" id="KW-1185">Reference proteome</keyword>
<sequence length="1193" mass="134719">MAKRDDELDKKRLDKTKKAKADFENRVARLEERLGNPNTKISQREDIRAEIQRIREIHLKTLNQDLADIQERMQERQNDADDIPSSSVGQSSLKSVGRAKGESQHDYLVRTGKITPFSKGNSYEVPTHNRPKSHQNLIVPGMELEDLDEGEETEEEVQELIIERHRKKRKMEQQNKANAVESKVKEEEDRPSPLKIKVRLTKRRSTSPDESVHGQESDRVKSSPSRSTLEEVSKVDFIHSQSESDSDVVKSEDEEDEYIPETISEEEGAGIEIEDHDQNEEDQEDFSIDDEEQEYSEPKSVKRKRKAEAESAISGLDDGNIAVYKERLARWISKRKAYRNKVAKDNQTEVVNLGEGVEEWQIPHPTYPDAVLDNEFKVPGDIYTSLFDYQRTGVQWLWELYSQKTGGIIGDEMGLGKTIQIVSFLAGLHYSGKLDKPALVVCPATVMKQWVNEFHRWWPALRVVILHSIGSGMDPTKEQQMEEALIDLDPDDPLTVGEIKKRAGAKSLVDSVMSKGHVLITTYVGMRIYSKYILPRKWGYCVLDEGHKIRNPDSDISLKCKQVKTANRIILSGTPIQNNLTELWSLFDFVFPGRLGTLPVFQNQFSIPINVGGYANATNVQVQTAYKCAVVLRDIISPYMLRRMKVDVAADLPKKSEKVLFCKLTKIQNDAYQNFLKSDEMKSIFAGKRQVLFGVDILRKICNHPDLVNRDVLLKTPDYEYGLPSKSGKMQVVKALVELWKSQNHKTLLFCQTRQMLDILQRFILDLMLPGTGDRLRFLRMDGTTPIANRQRLVDEFNSDPTIDIFLLTTKVGGLGVNLTGADRVIIYDPDWNPSTDVQARERAWRLGQKKDVVIYRLMTAGAIEEKIYHRQIFKQFLTNKILKDPKQRRFFKMNDLHDLFTLGDLEGGTETGGMFSGTERTLSQAGTQKKAEEDDLNQVSKLGGVAGLEDFQTGNEVVQDGKDKSSALEHEDSVLEGIFAKSGVQSTLEHDSIMEASRPDTILVEREASRVATQAANALRESRNAARKAQIGTPTWTGRFGSAGRVTNRSSPLPKGRLGTPSTTPGTTSRSSRSSSPRVESNKLSSTSILQNIRQKRELEEKEKATIASIDDGLPGGNLAARTKILKNMVSYLYNQPEHKGKSASILAAASVRLDDTQEVATIRQMLREIASWNSTDSTWTLKEEFCSVDRT</sequence>
<feature type="domain" description="Helicase C-terminal" evidence="13">
    <location>
        <begin position="731"/>
        <end position="898"/>
    </location>
</feature>
<dbReference type="GO" id="GO:0005524">
    <property type="term" value="F:ATP binding"/>
    <property type="evidence" value="ECO:0007669"/>
    <property type="project" value="InterPro"/>
</dbReference>
<feature type="region of interest" description="Disordered" evidence="11">
    <location>
        <begin position="1"/>
        <end position="20"/>
    </location>
</feature>
<evidence type="ECO:0000256" key="10">
    <source>
        <dbReference type="ARBA" id="ARBA00023242"/>
    </source>
</evidence>
<evidence type="ECO:0000259" key="12">
    <source>
        <dbReference type="PROSITE" id="PS51192"/>
    </source>
</evidence>
<evidence type="ECO:0000256" key="9">
    <source>
        <dbReference type="ARBA" id="ARBA00023204"/>
    </source>
</evidence>
<dbReference type="GO" id="GO:0006283">
    <property type="term" value="P:transcription-coupled nucleotide-excision repair"/>
    <property type="evidence" value="ECO:0007669"/>
    <property type="project" value="EnsemblFungi"/>
</dbReference>
<evidence type="ECO:0000256" key="4">
    <source>
        <dbReference type="ARBA" id="ARBA00022763"/>
    </source>
</evidence>
<feature type="region of interest" description="Disordered" evidence="11">
    <location>
        <begin position="164"/>
        <end position="312"/>
    </location>
</feature>
<dbReference type="AlphaFoldDB" id="A0A167DFJ8"/>
<feature type="compositionally biased region" description="Basic residues" evidence="11">
    <location>
        <begin position="196"/>
        <end position="205"/>
    </location>
</feature>
<dbReference type="Pfam" id="PF25875">
    <property type="entry name" value="WHD_Rad26_CSB"/>
    <property type="match status" value="1"/>
</dbReference>
<feature type="domain" description="Helicase ATP-binding" evidence="12">
    <location>
        <begin position="398"/>
        <end position="593"/>
    </location>
</feature>
<dbReference type="PROSITE" id="PS51192">
    <property type="entry name" value="HELICASE_ATP_BIND_1"/>
    <property type="match status" value="1"/>
</dbReference>
<keyword evidence="10" id="KW-0539">Nucleus</keyword>
<dbReference type="InterPro" id="IPR058951">
    <property type="entry name" value="WHD_Rad26_CSB-like"/>
</dbReference>
<dbReference type="CDD" id="cd18793">
    <property type="entry name" value="SF2_C_SNF"/>
    <property type="match status" value="1"/>
</dbReference>
<evidence type="ECO:0000256" key="2">
    <source>
        <dbReference type="ARBA" id="ARBA00007025"/>
    </source>
</evidence>
<keyword evidence="6" id="KW-0347">Helicase</keyword>
<dbReference type="Gene3D" id="3.40.50.300">
    <property type="entry name" value="P-loop containing nucleotide triphosphate hydrolases"/>
    <property type="match status" value="1"/>
</dbReference>
<keyword evidence="9" id="KW-0234">DNA repair</keyword>
<feature type="compositionally biased region" description="Basic and acidic residues" evidence="11">
    <location>
        <begin position="228"/>
        <end position="237"/>
    </location>
</feature>